<keyword evidence="3" id="KW-1185">Reference proteome</keyword>
<sequence>MEHQKPTAGKFALNYGLILGLVMLSISVIMYVTGMALEGVQWPVFIYYILFPIIIMYGISQYKKNNANTLSIGDAMKVGLAIAIISALVYVVWIFIFNYVIDPEFTAQSMEMVKDKMLENPNMTEEQIDQSLEWMEMFSSPAAASAGWIAMSLFFGLIYSLIGGLVMRSNPS</sequence>
<feature type="transmembrane region" description="Helical" evidence="1">
    <location>
        <begin position="40"/>
        <end position="59"/>
    </location>
</feature>
<accession>A0A842IVW6</accession>
<proteinExistence type="predicted"/>
<feature type="transmembrane region" description="Helical" evidence="1">
    <location>
        <begin position="142"/>
        <end position="166"/>
    </location>
</feature>
<dbReference type="EMBL" id="JACLCP010000003">
    <property type="protein sequence ID" value="MBC2845863.1"/>
    <property type="molecule type" value="Genomic_DNA"/>
</dbReference>
<comment type="caution">
    <text evidence="2">The sequence shown here is derived from an EMBL/GenBank/DDBJ whole genome shotgun (WGS) entry which is preliminary data.</text>
</comment>
<gene>
    <name evidence="2" type="ORF">H7F21_12220</name>
</gene>
<keyword evidence="1" id="KW-1133">Transmembrane helix</keyword>
<protein>
    <submittedName>
        <fullName evidence="2">DUF4199 domain-containing protein</fullName>
    </submittedName>
</protein>
<name>A0A842IVW6_9FLAO</name>
<dbReference type="InterPro" id="IPR025250">
    <property type="entry name" value="DUF4199"/>
</dbReference>
<evidence type="ECO:0000313" key="2">
    <source>
        <dbReference type="EMBL" id="MBC2845863.1"/>
    </source>
</evidence>
<feature type="transmembrane region" description="Helical" evidence="1">
    <location>
        <begin position="12"/>
        <end position="34"/>
    </location>
</feature>
<dbReference type="RefSeq" id="WP_185789573.1">
    <property type="nucleotide sequence ID" value="NZ_CANMIT010000006.1"/>
</dbReference>
<evidence type="ECO:0000313" key="3">
    <source>
        <dbReference type="Proteomes" id="UP000533900"/>
    </source>
</evidence>
<keyword evidence="1" id="KW-0812">Transmembrane</keyword>
<keyword evidence="1" id="KW-0472">Membrane</keyword>
<evidence type="ECO:0000256" key="1">
    <source>
        <dbReference type="SAM" id="Phobius"/>
    </source>
</evidence>
<dbReference type="AlphaFoldDB" id="A0A842IVW6"/>
<organism evidence="2 3">
    <name type="scientific">Winogradskyella flava</name>
    <dbReference type="NCBI Taxonomy" id="1884876"/>
    <lineage>
        <taxon>Bacteria</taxon>
        <taxon>Pseudomonadati</taxon>
        <taxon>Bacteroidota</taxon>
        <taxon>Flavobacteriia</taxon>
        <taxon>Flavobacteriales</taxon>
        <taxon>Flavobacteriaceae</taxon>
        <taxon>Winogradskyella</taxon>
    </lineage>
</organism>
<dbReference type="Proteomes" id="UP000533900">
    <property type="component" value="Unassembled WGS sequence"/>
</dbReference>
<feature type="transmembrane region" description="Helical" evidence="1">
    <location>
        <begin position="80"/>
        <end position="101"/>
    </location>
</feature>
<dbReference type="Pfam" id="PF13858">
    <property type="entry name" value="DUF4199"/>
    <property type="match status" value="1"/>
</dbReference>
<reference evidence="2" key="1">
    <citation type="submission" date="2020-08" db="EMBL/GenBank/DDBJ databases">
        <title>Winogradskyella ouciana sp. nov., isolated from the hadal seawater of the Mariana Trench.</title>
        <authorList>
            <person name="He X."/>
        </authorList>
    </citation>
    <scope>NUCLEOTIDE SEQUENCE [LARGE SCALE GENOMIC DNA]</scope>
    <source>
        <strain evidence="2">KCTC 52348</strain>
    </source>
</reference>